<keyword evidence="8" id="KW-1185">Reference proteome</keyword>
<feature type="signal peptide" evidence="5">
    <location>
        <begin position="1"/>
        <end position="20"/>
    </location>
</feature>
<dbReference type="InterPro" id="IPR013766">
    <property type="entry name" value="Thioredoxin_domain"/>
</dbReference>
<evidence type="ECO:0000313" key="8">
    <source>
        <dbReference type="Proteomes" id="UP001596023"/>
    </source>
</evidence>
<evidence type="ECO:0000256" key="4">
    <source>
        <dbReference type="ARBA" id="ARBA00023284"/>
    </source>
</evidence>
<evidence type="ECO:0000259" key="6">
    <source>
        <dbReference type="PROSITE" id="PS51352"/>
    </source>
</evidence>
<keyword evidence="5" id="KW-0732">Signal</keyword>
<accession>A0ABV9KYN7</accession>
<dbReference type="PROSITE" id="PS51352">
    <property type="entry name" value="THIOREDOXIN_2"/>
    <property type="match status" value="1"/>
</dbReference>
<reference evidence="8" key="1">
    <citation type="journal article" date="2019" name="Int. J. Syst. Evol. Microbiol.">
        <title>The Global Catalogue of Microorganisms (GCM) 10K type strain sequencing project: providing services to taxonomists for standard genome sequencing and annotation.</title>
        <authorList>
            <consortium name="The Broad Institute Genomics Platform"/>
            <consortium name="The Broad Institute Genome Sequencing Center for Infectious Disease"/>
            <person name="Wu L."/>
            <person name="Ma J."/>
        </authorList>
    </citation>
    <scope>NUCLEOTIDE SEQUENCE [LARGE SCALE GENOMIC DNA]</scope>
    <source>
        <strain evidence="8">CCUG 66188</strain>
    </source>
</reference>
<evidence type="ECO:0000256" key="1">
    <source>
        <dbReference type="ARBA" id="ARBA00004196"/>
    </source>
</evidence>
<comment type="caution">
    <text evidence="7">The sequence shown here is derived from an EMBL/GenBank/DDBJ whole genome shotgun (WGS) entry which is preliminary data.</text>
</comment>
<organism evidence="7 8">
    <name type="scientific">Dysgonomonas termitidis</name>
    <dbReference type="NCBI Taxonomy" id="1516126"/>
    <lineage>
        <taxon>Bacteria</taxon>
        <taxon>Pseudomonadati</taxon>
        <taxon>Bacteroidota</taxon>
        <taxon>Bacteroidia</taxon>
        <taxon>Bacteroidales</taxon>
        <taxon>Dysgonomonadaceae</taxon>
        <taxon>Dysgonomonas</taxon>
    </lineage>
</organism>
<dbReference type="CDD" id="cd02966">
    <property type="entry name" value="TlpA_like_family"/>
    <property type="match status" value="1"/>
</dbReference>
<dbReference type="Pfam" id="PF13905">
    <property type="entry name" value="Thioredoxin_8"/>
    <property type="match status" value="1"/>
</dbReference>
<name>A0ABV9KYN7_9BACT</name>
<evidence type="ECO:0000256" key="5">
    <source>
        <dbReference type="SAM" id="SignalP"/>
    </source>
</evidence>
<keyword evidence="4" id="KW-0676">Redox-active center</keyword>
<evidence type="ECO:0000256" key="3">
    <source>
        <dbReference type="ARBA" id="ARBA00023157"/>
    </source>
</evidence>
<dbReference type="InterPro" id="IPR025380">
    <property type="entry name" value="DUF4369"/>
</dbReference>
<evidence type="ECO:0000313" key="7">
    <source>
        <dbReference type="EMBL" id="MFC4675131.1"/>
    </source>
</evidence>
<dbReference type="InterPro" id="IPR050553">
    <property type="entry name" value="Thioredoxin_ResA/DsbE_sf"/>
</dbReference>
<comment type="subcellular location">
    <subcellularLocation>
        <location evidence="1">Cell envelope</location>
    </subcellularLocation>
</comment>
<dbReference type="InterPro" id="IPR012336">
    <property type="entry name" value="Thioredoxin-like_fold"/>
</dbReference>
<evidence type="ECO:0000256" key="2">
    <source>
        <dbReference type="ARBA" id="ARBA00022748"/>
    </source>
</evidence>
<keyword evidence="2" id="KW-0201">Cytochrome c-type biogenesis</keyword>
<dbReference type="SUPFAM" id="SSF52833">
    <property type="entry name" value="Thioredoxin-like"/>
    <property type="match status" value="1"/>
</dbReference>
<keyword evidence="3" id="KW-1015">Disulfide bond</keyword>
<proteinExistence type="predicted"/>
<dbReference type="Pfam" id="PF14289">
    <property type="entry name" value="DUF4369"/>
    <property type="match status" value="1"/>
</dbReference>
<dbReference type="EMBL" id="JBHSGN010000090">
    <property type="protein sequence ID" value="MFC4675131.1"/>
    <property type="molecule type" value="Genomic_DNA"/>
</dbReference>
<dbReference type="Proteomes" id="UP001596023">
    <property type="component" value="Unassembled WGS sequence"/>
</dbReference>
<dbReference type="RefSeq" id="WP_379998064.1">
    <property type="nucleotide sequence ID" value="NZ_JBHSGN010000090.1"/>
</dbReference>
<feature type="domain" description="Thioredoxin" evidence="6">
    <location>
        <begin position="221"/>
        <end position="367"/>
    </location>
</feature>
<dbReference type="Gene3D" id="3.40.30.10">
    <property type="entry name" value="Glutaredoxin"/>
    <property type="match status" value="1"/>
</dbReference>
<gene>
    <name evidence="7" type="ORF">ACFO6W_15630</name>
</gene>
<sequence length="372" mass="42726">MIKRFFHFLFSILISTSLFSQTNRSFHVKGFTNPYYEGKMVVLSLYNEKNNVVSEDSTRIANGKFSFEGKEYKNGVSYIGIADHYYNKVIALIPETGIIEIDVDSVDHHLEGTPINNKLQMYRDSTHAYYDDYFKYDRIPQKSSIDSLIQLNNYISYNSFIGNMIIDNIDNPLGEYILSGHATSCPDSIFEKIITNIGDRKTNKSITKIIKTRENYKSRELLVGTQYKDFSAFDTNGIPVTLGDFVGRSDFLYLDFWASWCGPCIDDIPVLNKIYDKYKTKGLEIIGISLDKEKKNWINAIKKHQINNWLHCAGLDDAWISEIRNKYKFDGIPYGILIDKHGVILSVNIDSEDLDELLDKIINSSNGKYLGY</sequence>
<feature type="chain" id="PRO_5046202722" evidence="5">
    <location>
        <begin position="21"/>
        <end position="372"/>
    </location>
</feature>
<dbReference type="PANTHER" id="PTHR42852">
    <property type="entry name" value="THIOL:DISULFIDE INTERCHANGE PROTEIN DSBE"/>
    <property type="match status" value="1"/>
</dbReference>
<dbReference type="PANTHER" id="PTHR42852:SF6">
    <property type="entry name" value="THIOL:DISULFIDE INTERCHANGE PROTEIN DSBE"/>
    <property type="match status" value="1"/>
</dbReference>
<protein>
    <submittedName>
        <fullName evidence="7">Thioredoxin-like domain-containing protein</fullName>
    </submittedName>
</protein>
<dbReference type="InterPro" id="IPR036249">
    <property type="entry name" value="Thioredoxin-like_sf"/>
</dbReference>